<keyword evidence="1" id="KW-0812">Transmembrane</keyword>
<dbReference type="AlphaFoldDB" id="A0A3P7FRJ8"/>
<protein>
    <recommendedName>
        <fullName evidence="4">PUL domain-containing protein</fullName>
    </recommendedName>
</protein>
<evidence type="ECO:0000313" key="2">
    <source>
        <dbReference type="EMBL" id="VDM11855.1"/>
    </source>
</evidence>
<keyword evidence="3" id="KW-1185">Reference proteome</keyword>
<dbReference type="Proteomes" id="UP000270924">
    <property type="component" value="Unassembled WGS sequence"/>
</dbReference>
<feature type="transmembrane region" description="Helical" evidence="1">
    <location>
        <begin position="67"/>
        <end position="92"/>
    </location>
</feature>
<proteinExistence type="predicted"/>
<name>A0A3P7FRJ8_WUCBA</name>
<evidence type="ECO:0000256" key="1">
    <source>
        <dbReference type="SAM" id="Phobius"/>
    </source>
</evidence>
<keyword evidence="1" id="KW-1133">Transmembrane helix</keyword>
<dbReference type="OrthoDB" id="5864960at2759"/>
<dbReference type="InParanoid" id="A0A3P7FRJ8"/>
<keyword evidence="1" id="KW-0472">Membrane</keyword>
<organism evidence="2 3">
    <name type="scientific">Wuchereria bancrofti</name>
    <dbReference type="NCBI Taxonomy" id="6293"/>
    <lineage>
        <taxon>Eukaryota</taxon>
        <taxon>Metazoa</taxon>
        <taxon>Ecdysozoa</taxon>
        <taxon>Nematoda</taxon>
        <taxon>Chromadorea</taxon>
        <taxon>Rhabditida</taxon>
        <taxon>Spirurina</taxon>
        <taxon>Spiruromorpha</taxon>
        <taxon>Filarioidea</taxon>
        <taxon>Onchocercidae</taxon>
        <taxon>Wuchereria</taxon>
    </lineage>
</organism>
<accession>A0A3P7FRJ8</accession>
<evidence type="ECO:0008006" key="4">
    <source>
        <dbReference type="Google" id="ProtNLM"/>
    </source>
</evidence>
<gene>
    <name evidence="2" type="ORF">WBA_LOCUS5241</name>
</gene>
<dbReference type="EMBL" id="UYWW01002499">
    <property type="protein sequence ID" value="VDM11855.1"/>
    <property type="molecule type" value="Genomic_DNA"/>
</dbReference>
<sequence>MKVCRNELTTSFFCQFLLGFITCCKPSVFSYKFTHFFQEFYSLYSTSLIRQRRIIRLDGTNSLIRRFASFIAESVYCSSIDILSSLLIMLYVRDKKFCLKVRLDGLIMLFRKKLLLLAKDRKMISVLQLCCCCIRSVQNARMFGRSQEFVKNLITSIISGTDAIIVARLVEILYIIIKFKNRLIMTVLESNDIFAMLTKTFQKYFQQRFITSEQTTLEICLFTVASLRNLMRLKRNRERLLAIGAMETFGSAISLISKDNKCLDDNSQLGRSIINLKRLIDRYDK</sequence>
<reference evidence="2 3" key="1">
    <citation type="submission" date="2018-11" db="EMBL/GenBank/DDBJ databases">
        <authorList>
            <consortium name="Pathogen Informatics"/>
        </authorList>
    </citation>
    <scope>NUCLEOTIDE SEQUENCE [LARGE SCALE GENOMIC DNA]</scope>
</reference>
<evidence type="ECO:0000313" key="3">
    <source>
        <dbReference type="Proteomes" id="UP000270924"/>
    </source>
</evidence>
<dbReference type="OMA" id="VQNARMF"/>